<evidence type="ECO:0000313" key="13">
    <source>
        <dbReference type="EMBL" id="TKA78264.1"/>
    </source>
</evidence>
<evidence type="ECO:0000256" key="7">
    <source>
        <dbReference type="ARBA" id="ARBA00022989"/>
    </source>
</evidence>
<protein>
    <recommendedName>
        <fullName evidence="11">Mitochondrial inner membrane protease subunit</fullName>
        <ecNumber evidence="11">3.4.21.-</ecNumber>
    </recommendedName>
</protein>
<dbReference type="InterPro" id="IPR037730">
    <property type="entry name" value="IMP2"/>
</dbReference>
<dbReference type="PRINTS" id="PR00727">
    <property type="entry name" value="LEADERPTASE"/>
</dbReference>
<keyword evidence="14" id="KW-1185">Reference proteome</keyword>
<evidence type="ECO:0000256" key="1">
    <source>
        <dbReference type="ARBA" id="ARBA00004434"/>
    </source>
</evidence>
<gene>
    <name evidence="13" type="ORF">B0A49_02140</name>
</gene>
<dbReference type="GO" id="GO:0042720">
    <property type="term" value="C:mitochondrial inner membrane peptidase complex"/>
    <property type="evidence" value="ECO:0007669"/>
    <property type="project" value="InterPro"/>
</dbReference>
<feature type="active site" evidence="10">
    <location>
        <position position="98"/>
    </location>
</feature>
<proteinExistence type="inferred from homology"/>
<comment type="similarity">
    <text evidence="2">Belongs to the peptidase S26 family. IMP2 subfamily.</text>
</comment>
<dbReference type="GO" id="GO:0004252">
    <property type="term" value="F:serine-type endopeptidase activity"/>
    <property type="evidence" value="ECO:0007669"/>
    <property type="project" value="InterPro"/>
</dbReference>
<dbReference type="CDD" id="cd06530">
    <property type="entry name" value="S26_SPase_I"/>
    <property type="match status" value="1"/>
</dbReference>
<keyword evidence="5 11" id="KW-0999">Mitochondrion inner membrane</keyword>
<dbReference type="STRING" id="331657.A0A4U0XLT8"/>
<comment type="caution">
    <text evidence="13">The sequence shown here is derived from an EMBL/GenBank/DDBJ whole genome shotgun (WGS) entry which is preliminary data.</text>
</comment>
<reference evidence="13 14" key="1">
    <citation type="submission" date="2017-03" db="EMBL/GenBank/DDBJ databases">
        <title>Genomes of endolithic fungi from Antarctica.</title>
        <authorList>
            <person name="Coleine C."/>
            <person name="Masonjones S."/>
            <person name="Stajich J.E."/>
        </authorList>
    </citation>
    <scope>NUCLEOTIDE SEQUENCE [LARGE SCALE GENOMIC DNA]</scope>
    <source>
        <strain evidence="13 14">CCFEE 5187</strain>
    </source>
</reference>
<dbReference type="GO" id="GO:0006465">
    <property type="term" value="P:signal peptide processing"/>
    <property type="evidence" value="ECO:0007669"/>
    <property type="project" value="InterPro"/>
</dbReference>
<dbReference type="Pfam" id="PF10502">
    <property type="entry name" value="Peptidase_S26"/>
    <property type="match status" value="2"/>
</dbReference>
<accession>A0A4U0XLT8</accession>
<keyword evidence="4" id="KW-0812">Transmembrane</keyword>
<evidence type="ECO:0000313" key="14">
    <source>
        <dbReference type="Proteomes" id="UP000308768"/>
    </source>
</evidence>
<evidence type="ECO:0000256" key="11">
    <source>
        <dbReference type="RuleBase" id="RU362041"/>
    </source>
</evidence>
<dbReference type="PANTHER" id="PTHR46041">
    <property type="entry name" value="MITOCHONDRIAL INNER MEMBRANE PROTEASE SUBUNIT 2"/>
    <property type="match status" value="1"/>
</dbReference>
<evidence type="ECO:0000256" key="8">
    <source>
        <dbReference type="ARBA" id="ARBA00023128"/>
    </source>
</evidence>
<name>A0A4U0XLT8_9PEZI</name>
<comment type="subcellular location">
    <subcellularLocation>
        <location evidence="1">Mitochondrion inner membrane</location>
        <topology evidence="1">Single-pass membrane protein</topology>
    </subcellularLocation>
</comment>
<dbReference type="EMBL" id="NAJN01000149">
    <property type="protein sequence ID" value="TKA78264.1"/>
    <property type="molecule type" value="Genomic_DNA"/>
</dbReference>
<feature type="active site" evidence="10">
    <location>
        <position position="45"/>
    </location>
</feature>
<dbReference type="OrthoDB" id="9996127at2759"/>
<dbReference type="NCBIfam" id="TIGR02227">
    <property type="entry name" value="sigpep_I_bact"/>
    <property type="match status" value="1"/>
</dbReference>
<keyword evidence="3 11" id="KW-0645">Protease</keyword>
<evidence type="ECO:0000256" key="4">
    <source>
        <dbReference type="ARBA" id="ARBA00022692"/>
    </source>
</evidence>
<dbReference type="GO" id="GO:0006627">
    <property type="term" value="P:protein processing involved in protein targeting to mitochondrion"/>
    <property type="evidence" value="ECO:0007669"/>
    <property type="project" value="InterPro"/>
</dbReference>
<organism evidence="13 14">
    <name type="scientific">Cryomyces minteri</name>
    <dbReference type="NCBI Taxonomy" id="331657"/>
    <lineage>
        <taxon>Eukaryota</taxon>
        <taxon>Fungi</taxon>
        <taxon>Dikarya</taxon>
        <taxon>Ascomycota</taxon>
        <taxon>Pezizomycotina</taxon>
        <taxon>Dothideomycetes</taxon>
        <taxon>Dothideomycetes incertae sedis</taxon>
        <taxon>Cryomyces</taxon>
    </lineage>
</organism>
<keyword evidence="8 11" id="KW-0496">Mitochondrion</keyword>
<dbReference type="InterPro" id="IPR036286">
    <property type="entry name" value="LexA/Signal_pep-like_sf"/>
</dbReference>
<dbReference type="InterPro" id="IPR019533">
    <property type="entry name" value="Peptidase_S26"/>
</dbReference>
<dbReference type="AlphaFoldDB" id="A0A4U0XLT8"/>
<feature type="domain" description="Peptidase S26" evidence="12">
    <location>
        <begin position="128"/>
        <end position="171"/>
    </location>
</feature>
<evidence type="ECO:0000259" key="12">
    <source>
        <dbReference type="Pfam" id="PF10502"/>
    </source>
</evidence>
<dbReference type="PANTHER" id="PTHR46041:SF2">
    <property type="entry name" value="MITOCHONDRIAL INNER MEMBRANE PROTEASE SUBUNIT 2"/>
    <property type="match status" value="1"/>
</dbReference>
<sequence>MSFSIRRLVADFPWRLTAIYFPFAGAAVIFANDNILEIQSQTGDSMSPTLAPTFHETGSRDKLAILHYNPFFNLRSEVKRGQIVSFWAPHDPEKLLVKRVIATEGDTVVVDERRDRSVGEWARAVEGEGRVKVPFGHVWVEGDNWRKSKDSNDYGPVSKALLVGRVVAVVWPPTRVGWVEGEPWKGRTKVIPGKEERPAMWLNE</sequence>
<feature type="domain" description="Peptidase S26" evidence="12">
    <location>
        <begin position="24"/>
        <end position="112"/>
    </location>
</feature>
<evidence type="ECO:0000256" key="9">
    <source>
        <dbReference type="ARBA" id="ARBA00023136"/>
    </source>
</evidence>
<keyword evidence="9" id="KW-0472">Membrane</keyword>
<dbReference type="InterPro" id="IPR000223">
    <property type="entry name" value="Pept_S26A_signal_pept_1"/>
</dbReference>
<dbReference type="Gene3D" id="2.10.109.10">
    <property type="entry name" value="Umud Fragment, subunit A"/>
    <property type="match status" value="1"/>
</dbReference>
<dbReference type="Proteomes" id="UP000308768">
    <property type="component" value="Unassembled WGS sequence"/>
</dbReference>
<evidence type="ECO:0000256" key="2">
    <source>
        <dbReference type="ARBA" id="ARBA00007066"/>
    </source>
</evidence>
<dbReference type="EC" id="3.4.21.-" evidence="11"/>
<keyword evidence="7" id="KW-1133">Transmembrane helix</keyword>
<keyword evidence="6 11" id="KW-0378">Hydrolase</keyword>
<evidence type="ECO:0000256" key="6">
    <source>
        <dbReference type="ARBA" id="ARBA00022801"/>
    </source>
</evidence>
<evidence type="ECO:0000256" key="5">
    <source>
        <dbReference type="ARBA" id="ARBA00022792"/>
    </source>
</evidence>
<dbReference type="SUPFAM" id="SSF51306">
    <property type="entry name" value="LexA/Signal peptidase"/>
    <property type="match status" value="1"/>
</dbReference>
<evidence type="ECO:0000256" key="10">
    <source>
        <dbReference type="PIRSR" id="PIRSR600223-1"/>
    </source>
</evidence>
<evidence type="ECO:0000256" key="3">
    <source>
        <dbReference type="ARBA" id="ARBA00022670"/>
    </source>
</evidence>